<proteinExistence type="predicted"/>
<organism evidence="1 2">
    <name type="scientific">Brevundimonas pondensis</name>
    <dbReference type="NCBI Taxonomy" id="2774189"/>
    <lineage>
        <taxon>Bacteria</taxon>
        <taxon>Pseudomonadati</taxon>
        <taxon>Pseudomonadota</taxon>
        <taxon>Alphaproteobacteria</taxon>
        <taxon>Caulobacterales</taxon>
        <taxon>Caulobacteraceae</taxon>
        <taxon>Brevundimonas</taxon>
    </lineage>
</organism>
<dbReference type="PROSITE" id="PS51257">
    <property type="entry name" value="PROKAR_LIPOPROTEIN"/>
    <property type="match status" value="1"/>
</dbReference>
<name>A0ABX7SFP5_9CAUL</name>
<dbReference type="EMBL" id="CP062006">
    <property type="protein sequence ID" value="QTC86347.1"/>
    <property type="molecule type" value="Genomic_DNA"/>
</dbReference>
<accession>A0ABX7SFP5</accession>
<dbReference type="Proteomes" id="UP000663942">
    <property type="component" value="Chromosome"/>
</dbReference>
<evidence type="ECO:0000313" key="2">
    <source>
        <dbReference type="Proteomes" id="UP000663942"/>
    </source>
</evidence>
<sequence>MKTKLNRTQLTLCLAFGLVAILGCAAIISFGVRMDQAGKEREARMARPWSSPEA</sequence>
<evidence type="ECO:0000313" key="1">
    <source>
        <dbReference type="EMBL" id="QTC86347.1"/>
    </source>
</evidence>
<protein>
    <submittedName>
        <fullName evidence="1">Uncharacterized protein</fullName>
    </submittedName>
</protein>
<keyword evidence="2" id="KW-1185">Reference proteome</keyword>
<reference evidence="1 2" key="1">
    <citation type="submission" date="2020-09" db="EMBL/GenBank/DDBJ databases">
        <title>Brevundimonas sp. LVF1 isolated from an oligotrophic pond in Goettingen, Germany.</title>
        <authorList>
            <person name="Friedrich I."/>
            <person name="Klassen A."/>
            <person name="Neubauer H."/>
            <person name="Schneider D."/>
            <person name="Hertel R."/>
            <person name="Daniel R."/>
        </authorList>
    </citation>
    <scope>NUCLEOTIDE SEQUENCE [LARGE SCALE GENOMIC DNA]</scope>
    <source>
        <strain evidence="1 2">LVF1</strain>
    </source>
</reference>
<gene>
    <name evidence="1" type="ORF">IFE19_09175</name>
</gene>
<dbReference type="RefSeq" id="WP_207821626.1">
    <property type="nucleotide sequence ID" value="NZ_CP062006.1"/>
</dbReference>